<keyword evidence="7" id="KW-1185">Reference proteome</keyword>
<dbReference type="RefSeq" id="WP_069306268.1">
    <property type="nucleotide sequence ID" value="NZ_MCRJ01000023.1"/>
</dbReference>
<dbReference type="CDD" id="cd04723">
    <property type="entry name" value="HisA_HisF"/>
    <property type="match status" value="1"/>
</dbReference>
<accession>A0A1E3H5D9</accession>
<evidence type="ECO:0000256" key="4">
    <source>
        <dbReference type="ARBA" id="ARBA00029440"/>
    </source>
</evidence>
<dbReference type="InterPro" id="IPR013785">
    <property type="entry name" value="Aldolase_TIM"/>
</dbReference>
<dbReference type="InterPro" id="IPR006062">
    <property type="entry name" value="His_biosynth"/>
</dbReference>
<organism evidence="6 7">
    <name type="scientific">Methylobrevis pamukkalensis</name>
    <dbReference type="NCBI Taxonomy" id="1439726"/>
    <lineage>
        <taxon>Bacteria</taxon>
        <taxon>Pseudomonadati</taxon>
        <taxon>Pseudomonadota</taxon>
        <taxon>Alphaproteobacteria</taxon>
        <taxon>Hyphomicrobiales</taxon>
        <taxon>Pleomorphomonadaceae</taxon>
        <taxon>Methylobrevis</taxon>
    </lineage>
</organism>
<dbReference type="PATRIC" id="fig|1439726.3.peg.1385"/>
<dbReference type="AlphaFoldDB" id="A0A1E3H5D9"/>
<comment type="similarity">
    <text evidence="1 5">Belongs to the HisA/HisF family.</text>
</comment>
<dbReference type="Gene3D" id="3.20.20.70">
    <property type="entry name" value="Aldolase class I"/>
    <property type="match status" value="1"/>
</dbReference>
<name>A0A1E3H5D9_9HYPH</name>
<dbReference type="PANTHER" id="PTHR43090:SF2">
    <property type="entry name" value="1-(5-PHOSPHORIBOSYL)-5-[(5-PHOSPHORIBOSYLAMINO)METHYLIDENEAMINO] IMIDAZOLE-4-CARBOXAMIDE ISOMERASE"/>
    <property type="match status" value="1"/>
</dbReference>
<dbReference type="EMBL" id="MCRJ01000023">
    <property type="protein sequence ID" value="ODN71365.1"/>
    <property type="molecule type" value="Genomic_DNA"/>
</dbReference>
<protein>
    <submittedName>
        <fullName evidence="6">1-(5-phosphoribosyl)-5-[(5-phosphoribosylamino)methylideneamino] imidazole-4-carboxamide isomerase</fullName>
        <ecNumber evidence="6">5.3.1.16</ecNumber>
    </submittedName>
</protein>
<dbReference type="InterPro" id="IPR011060">
    <property type="entry name" value="RibuloseP-bd_barrel"/>
</dbReference>
<dbReference type="GO" id="GO:0000162">
    <property type="term" value="P:L-tryptophan biosynthetic process"/>
    <property type="evidence" value="ECO:0007669"/>
    <property type="project" value="TreeGrafter"/>
</dbReference>
<sequence length="236" mass="24685">MDVIPVIDLKHGVVVRARLGERAAYQPIETPLAASSAPDDVVAGLLRLHAFRRLYVADLDAIEGRPRNDAVIGRIAAAFPALEIWVDNGLSTTADALGWLGVHPCRLVLGSESQTDGATLAALQDRQPILSLDFRADRFLGPAAILASSDTWPGDVIVMTLGRVGSSAGPDLDLLGRLRRAARPGTRLWAAGGVRGADDLAALKAAGISGALVSTALHDGRIDAAVLKALSARDLD</sequence>
<evidence type="ECO:0000313" key="7">
    <source>
        <dbReference type="Proteomes" id="UP000094622"/>
    </source>
</evidence>
<evidence type="ECO:0000256" key="5">
    <source>
        <dbReference type="RuleBase" id="RU003657"/>
    </source>
</evidence>
<dbReference type="GO" id="GO:0005737">
    <property type="term" value="C:cytoplasm"/>
    <property type="evidence" value="ECO:0007669"/>
    <property type="project" value="TreeGrafter"/>
</dbReference>
<comment type="caution">
    <text evidence="6">The sequence shown here is derived from an EMBL/GenBank/DDBJ whole genome shotgun (WGS) entry which is preliminary data.</text>
</comment>
<keyword evidence="6" id="KW-0413">Isomerase</keyword>
<proteinExistence type="inferred from homology"/>
<dbReference type="Proteomes" id="UP000094622">
    <property type="component" value="Unassembled WGS sequence"/>
</dbReference>
<dbReference type="EC" id="5.3.1.16" evidence="6"/>
<keyword evidence="2 5" id="KW-0028">Amino-acid biosynthesis</keyword>
<dbReference type="GO" id="GO:0003949">
    <property type="term" value="F:1-(5-phosphoribosyl)-5-[(5-phosphoribosylamino)methylideneamino]imidazole-4-carboxamide isomerase activity"/>
    <property type="evidence" value="ECO:0007669"/>
    <property type="project" value="UniProtKB-EC"/>
</dbReference>
<comment type="pathway">
    <text evidence="4">Amino-acid biosynthesis.</text>
</comment>
<dbReference type="SUPFAM" id="SSF51366">
    <property type="entry name" value="Ribulose-phoshate binding barrel"/>
    <property type="match status" value="1"/>
</dbReference>
<evidence type="ECO:0000313" key="6">
    <source>
        <dbReference type="EMBL" id="ODN71365.1"/>
    </source>
</evidence>
<evidence type="ECO:0000256" key="1">
    <source>
        <dbReference type="ARBA" id="ARBA00009667"/>
    </source>
</evidence>
<evidence type="ECO:0000256" key="3">
    <source>
        <dbReference type="ARBA" id="ARBA00023102"/>
    </source>
</evidence>
<dbReference type="GO" id="GO:0000105">
    <property type="term" value="P:L-histidine biosynthetic process"/>
    <property type="evidence" value="ECO:0007669"/>
    <property type="project" value="UniProtKB-KW"/>
</dbReference>
<reference evidence="6 7" key="1">
    <citation type="submission" date="2016-07" db="EMBL/GenBank/DDBJ databases">
        <title>Draft Genome Sequence of Methylobrevis pamukkalensis PK2.</title>
        <authorList>
            <person name="Vasilenko O.V."/>
            <person name="Doronina N.V."/>
            <person name="Shmareva M.N."/>
            <person name="Tarlachkov S.V."/>
            <person name="Mustakhimov I."/>
            <person name="Trotsenko Y.A."/>
        </authorList>
    </citation>
    <scope>NUCLEOTIDE SEQUENCE [LARGE SCALE GENOMIC DNA]</scope>
    <source>
        <strain evidence="6 7">PK2</strain>
    </source>
</reference>
<dbReference type="InterPro" id="IPR044524">
    <property type="entry name" value="Isoase_HisA-like"/>
</dbReference>
<gene>
    <name evidence="6" type="primary">hisA_1</name>
    <name evidence="6" type="ORF">A6302_01317</name>
</gene>
<evidence type="ECO:0000256" key="2">
    <source>
        <dbReference type="ARBA" id="ARBA00022605"/>
    </source>
</evidence>
<dbReference type="Pfam" id="PF00977">
    <property type="entry name" value="His_biosynth"/>
    <property type="match status" value="1"/>
</dbReference>
<dbReference type="PANTHER" id="PTHR43090">
    <property type="entry name" value="1-(5-PHOSPHORIBOSYL)-5-[(5-PHOSPHORIBOSYLAMINO)METHYLIDENEAMINO] IMIDAZOLE-4-CARBOXAMIDE ISOMERASE"/>
    <property type="match status" value="1"/>
</dbReference>
<dbReference type="OrthoDB" id="8535539at2"/>
<keyword evidence="3 5" id="KW-0368">Histidine biosynthesis</keyword>